<feature type="signal peptide" evidence="9">
    <location>
        <begin position="1"/>
        <end position="18"/>
    </location>
</feature>
<evidence type="ECO:0000313" key="11">
    <source>
        <dbReference type="EnsemblMetazoa" id="BGLB019707-PA"/>
    </source>
</evidence>
<dbReference type="GO" id="GO:0007156">
    <property type="term" value="P:homophilic cell adhesion via plasma membrane adhesion molecules"/>
    <property type="evidence" value="ECO:0007669"/>
    <property type="project" value="InterPro"/>
</dbReference>
<dbReference type="InterPro" id="IPR002126">
    <property type="entry name" value="Cadherin-like_dom"/>
</dbReference>
<dbReference type="PANTHER" id="PTHR24025:SF23">
    <property type="entry name" value="NEURAL-CADHERIN"/>
    <property type="match status" value="1"/>
</dbReference>
<keyword evidence="5" id="KW-0130">Cell adhesion</keyword>
<dbReference type="InterPro" id="IPR050971">
    <property type="entry name" value="Cadherin-domain_protein"/>
</dbReference>
<dbReference type="SUPFAM" id="SSF49313">
    <property type="entry name" value="Cadherin-like"/>
    <property type="match status" value="1"/>
</dbReference>
<dbReference type="GO" id="GO:0005911">
    <property type="term" value="C:cell-cell junction"/>
    <property type="evidence" value="ECO:0007669"/>
    <property type="project" value="TreeGrafter"/>
</dbReference>
<feature type="chain" id="PRO_5012044827" description="Cadherin domain-containing protein" evidence="9">
    <location>
        <begin position="19"/>
        <end position="153"/>
    </location>
</feature>
<dbReference type="EnsemblMetazoa" id="BGLB019707-RA">
    <property type="protein sequence ID" value="BGLB019707-PA"/>
    <property type="gene ID" value="BGLB019707"/>
</dbReference>
<evidence type="ECO:0000256" key="2">
    <source>
        <dbReference type="ARBA" id="ARBA00022692"/>
    </source>
</evidence>
<organism evidence="11 12">
    <name type="scientific">Biomphalaria glabrata</name>
    <name type="common">Bloodfluke planorb</name>
    <name type="synonym">Freshwater snail</name>
    <dbReference type="NCBI Taxonomy" id="6526"/>
    <lineage>
        <taxon>Eukaryota</taxon>
        <taxon>Metazoa</taxon>
        <taxon>Spiralia</taxon>
        <taxon>Lophotrochozoa</taxon>
        <taxon>Mollusca</taxon>
        <taxon>Gastropoda</taxon>
        <taxon>Heterobranchia</taxon>
        <taxon>Euthyneura</taxon>
        <taxon>Panpulmonata</taxon>
        <taxon>Hygrophila</taxon>
        <taxon>Lymnaeoidea</taxon>
        <taxon>Planorbidae</taxon>
        <taxon>Biomphalaria</taxon>
    </lineage>
</organism>
<dbReference type="InterPro" id="IPR015919">
    <property type="entry name" value="Cadherin-like_sf"/>
</dbReference>
<keyword evidence="4 8" id="KW-0106">Calcium</keyword>
<dbReference type="PROSITE" id="PS50268">
    <property type="entry name" value="CADHERIN_2"/>
    <property type="match status" value="1"/>
</dbReference>
<dbReference type="GO" id="GO:0005509">
    <property type="term" value="F:calcium ion binding"/>
    <property type="evidence" value="ECO:0007669"/>
    <property type="project" value="UniProtKB-UniRule"/>
</dbReference>
<evidence type="ECO:0000259" key="10">
    <source>
        <dbReference type="PROSITE" id="PS50268"/>
    </source>
</evidence>
<evidence type="ECO:0000313" key="12">
    <source>
        <dbReference type="Proteomes" id="UP000076420"/>
    </source>
</evidence>
<proteinExistence type="predicted"/>
<keyword evidence="3" id="KW-0677">Repeat</keyword>
<evidence type="ECO:0000256" key="8">
    <source>
        <dbReference type="PROSITE-ProRule" id="PRU00043"/>
    </source>
</evidence>
<dbReference type="VEuPathDB" id="VectorBase:BGLB019707"/>
<accession>A0A2C9KHF9</accession>
<protein>
    <recommendedName>
        <fullName evidence="10">Cadherin domain-containing protein</fullName>
    </recommendedName>
</protein>
<evidence type="ECO:0000256" key="1">
    <source>
        <dbReference type="ARBA" id="ARBA00004370"/>
    </source>
</evidence>
<evidence type="ECO:0000256" key="5">
    <source>
        <dbReference type="ARBA" id="ARBA00022889"/>
    </source>
</evidence>
<comment type="subcellular location">
    <subcellularLocation>
        <location evidence="1">Membrane</location>
    </subcellularLocation>
</comment>
<evidence type="ECO:0000256" key="7">
    <source>
        <dbReference type="ARBA" id="ARBA00023136"/>
    </source>
</evidence>
<keyword evidence="9" id="KW-0732">Signal</keyword>
<evidence type="ECO:0000256" key="6">
    <source>
        <dbReference type="ARBA" id="ARBA00022989"/>
    </source>
</evidence>
<evidence type="ECO:0000256" key="3">
    <source>
        <dbReference type="ARBA" id="ARBA00022737"/>
    </source>
</evidence>
<keyword evidence="6" id="KW-1133">Transmembrane helix</keyword>
<reference evidence="11" key="1">
    <citation type="submission" date="2020-05" db="UniProtKB">
        <authorList>
            <consortium name="EnsemblMetazoa"/>
        </authorList>
    </citation>
    <scope>IDENTIFICATION</scope>
    <source>
        <strain evidence="11">BB02</strain>
    </source>
</reference>
<dbReference type="Gene3D" id="2.60.40.60">
    <property type="entry name" value="Cadherins"/>
    <property type="match status" value="1"/>
</dbReference>
<keyword evidence="7" id="KW-0472">Membrane</keyword>
<dbReference type="PANTHER" id="PTHR24025">
    <property type="entry name" value="DESMOGLEIN FAMILY MEMBER"/>
    <property type="match status" value="1"/>
</dbReference>
<keyword evidence="2" id="KW-0812">Transmembrane</keyword>
<dbReference type="CDD" id="cd11304">
    <property type="entry name" value="Cadherin_repeat"/>
    <property type="match status" value="1"/>
</dbReference>
<evidence type="ECO:0000256" key="9">
    <source>
        <dbReference type="SAM" id="SignalP"/>
    </source>
</evidence>
<dbReference type="GO" id="GO:0016020">
    <property type="term" value="C:membrane"/>
    <property type="evidence" value="ECO:0007669"/>
    <property type="project" value="UniProtKB-SubCell"/>
</dbReference>
<dbReference type="AlphaFoldDB" id="A0A2C9KHF9"/>
<sequence length="153" mass="16744">MEVLIVVLTLIALSNAQAKFSNVNASSVFYVKEDEPVGFVIVQLEYTNPDNKSLTLKLENNGGGPFVISSNNLQLSGLLDYEASKTYKLSISLKDDASIKDLVTLNVNVLNFVDITVYNGNATLNEESPVGTIVPFNYTLENMTNRTAVYTLV</sequence>
<dbReference type="Pfam" id="PF00028">
    <property type="entry name" value="Cadherin"/>
    <property type="match status" value="1"/>
</dbReference>
<gene>
    <name evidence="11" type="primary">106050741</name>
</gene>
<feature type="domain" description="Cadherin" evidence="10">
    <location>
        <begin position="23"/>
        <end position="131"/>
    </location>
</feature>
<evidence type="ECO:0000256" key="4">
    <source>
        <dbReference type="ARBA" id="ARBA00022837"/>
    </source>
</evidence>
<dbReference type="Proteomes" id="UP000076420">
    <property type="component" value="Unassembled WGS sequence"/>
</dbReference>
<dbReference type="KEGG" id="bgt:106050741"/>
<name>A0A2C9KHF9_BIOGL</name>